<keyword evidence="4" id="KW-1185">Reference proteome</keyword>
<evidence type="ECO:0000256" key="2">
    <source>
        <dbReference type="SAM" id="Phobius"/>
    </source>
</evidence>
<proteinExistence type="predicted"/>
<accession>A0A919J8V4</accession>
<sequence>MHPTPDAPTEVIPIPPPPRPRRRGPRRLVAAVLVTAVVVVAGAVLVTRHRAGAQRQPAERTEVTTAKLERRDLSTVRTLPGAIGYGAARPLTGHTAATVTWLPAVGATVKRGRQLFRADDKPVVLFYGSMPLYRPITGENMAGRDVRIVLDNLKALGYATGRQPARKDDQAVLTKDLIAAVKRWQKDLGVPPSGQLAVGDVEVLSGAVRVDAVSVQPGSPANAPLMSVTSTRKVVTVAAELGDAASVERGAAVTVKLPDDRTVKARVTTVGRDLAATAEGGAATAPAKLTVTVTVDDPGVIAKLDSADVDVDFPGRTVRGALAAPIEALVALTEGGYAVQGPAGLVAVRTGMFANGWVELDGAGLTEGTDVVVSS</sequence>
<dbReference type="Proteomes" id="UP000598174">
    <property type="component" value="Unassembled WGS sequence"/>
</dbReference>
<comment type="caution">
    <text evidence="3">The sequence shown here is derived from an EMBL/GenBank/DDBJ whole genome shotgun (WGS) entry which is preliminary data.</text>
</comment>
<organism evidence="3 4">
    <name type="scientific">Paractinoplanes ferrugineus</name>
    <dbReference type="NCBI Taxonomy" id="113564"/>
    <lineage>
        <taxon>Bacteria</taxon>
        <taxon>Bacillati</taxon>
        <taxon>Actinomycetota</taxon>
        <taxon>Actinomycetes</taxon>
        <taxon>Micromonosporales</taxon>
        <taxon>Micromonosporaceae</taxon>
        <taxon>Paractinoplanes</taxon>
    </lineage>
</organism>
<evidence type="ECO:0000256" key="1">
    <source>
        <dbReference type="SAM" id="MobiDB-lite"/>
    </source>
</evidence>
<evidence type="ECO:0000313" key="4">
    <source>
        <dbReference type="Proteomes" id="UP000598174"/>
    </source>
</evidence>
<name>A0A919J8V4_9ACTN</name>
<evidence type="ECO:0000313" key="3">
    <source>
        <dbReference type="EMBL" id="GIE16675.1"/>
    </source>
</evidence>
<feature type="transmembrane region" description="Helical" evidence="2">
    <location>
        <begin position="28"/>
        <end position="46"/>
    </location>
</feature>
<reference evidence="3" key="1">
    <citation type="submission" date="2021-01" db="EMBL/GenBank/DDBJ databases">
        <title>Whole genome shotgun sequence of Actinoplanes ferrugineus NBRC 15555.</title>
        <authorList>
            <person name="Komaki H."/>
            <person name="Tamura T."/>
        </authorList>
    </citation>
    <scope>NUCLEOTIDE SEQUENCE</scope>
    <source>
        <strain evidence="3">NBRC 15555</strain>
    </source>
</reference>
<dbReference type="EMBL" id="BOMM01000095">
    <property type="protein sequence ID" value="GIE16675.1"/>
    <property type="molecule type" value="Genomic_DNA"/>
</dbReference>
<dbReference type="AlphaFoldDB" id="A0A919J8V4"/>
<protein>
    <submittedName>
        <fullName evidence="3">Peptidoglycan-binding protein</fullName>
    </submittedName>
</protein>
<feature type="region of interest" description="Disordered" evidence="1">
    <location>
        <begin position="1"/>
        <end position="23"/>
    </location>
</feature>
<gene>
    <name evidence="3" type="ORF">Afe05nite_85150</name>
</gene>
<keyword evidence="2" id="KW-0812">Transmembrane</keyword>
<keyword evidence="2" id="KW-1133">Transmembrane helix</keyword>
<keyword evidence="2" id="KW-0472">Membrane</keyword>
<dbReference type="RefSeq" id="WP_203822995.1">
    <property type="nucleotide sequence ID" value="NZ_BAAABP010000010.1"/>
</dbReference>